<dbReference type="EMBL" id="JANPWB010000009">
    <property type="protein sequence ID" value="KAJ1149538.1"/>
    <property type="molecule type" value="Genomic_DNA"/>
</dbReference>
<keyword evidence="2" id="KW-1185">Reference proteome</keyword>
<dbReference type="AlphaFoldDB" id="A0AAV7RFB6"/>
<sequence>MPHPDTHISSAEAAPVAGNLHYLDKGKCLHISNGSNNDYHRNNKVANCSHVAFPFSVALTKESIDLKASGDKKGARANKRNSMWHSPPLTCYSSASRPSSDLAAGPGKADCGFSASMDLSSNKPTLTTIIQLMELLRIEARQHFAAVRSDNVPLQSVADMI</sequence>
<protein>
    <submittedName>
        <fullName evidence="1">Uncharacterized protein</fullName>
    </submittedName>
</protein>
<comment type="caution">
    <text evidence="1">The sequence shown here is derived from an EMBL/GenBank/DDBJ whole genome shotgun (WGS) entry which is preliminary data.</text>
</comment>
<proteinExistence type="predicted"/>
<gene>
    <name evidence="1" type="ORF">NDU88_002345</name>
</gene>
<evidence type="ECO:0000313" key="2">
    <source>
        <dbReference type="Proteomes" id="UP001066276"/>
    </source>
</evidence>
<organism evidence="1 2">
    <name type="scientific">Pleurodeles waltl</name>
    <name type="common">Iberian ribbed newt</name>
    <dbReference type="NCBI Taxonomy" id="8319"/>
    <lineage>
        <taxon>Eukaryota</taxon>
        <taxon>Metazoa</taxon>
        <taxon>Chordata</taxon>
        <taxon>Craniata</taxon>
        <taxon>Vertebrata</taxon>
        <taxon>Euteleostomi</taxon>
        <taxon>Amphibia</taxon>
        <taxon>Batrachia</taxon>
        <taxon>Caudata</taxon>
        <taxon>Salamandroidea</taxon>
        <taxon>Salamandridae</taxon>
        <taxon>Pleurodelinae</taxon>
        <taxon>Pleurodeles</taxon>
    </lineage>
</organism>
<reference evidence="1" key="1">
    <citation type="journal article" date="2022" name="bioRxiv">
        <title>Sequencing and chromosome-scale assembly of the giantPleurodeles waltlgenome.</title>
        <authorList>
            <person name="Brown T."/>
            <person name="Elewa A."/>
            <person name="Iarovenko S."/>
            <person name="Subramanian E."/>
            <person name="Araus A.J."/>
            <person name="Petzold A."/>
            <person name="Susuki M."/>
            <person name="Suzuki K.-i.T."/>
            <person name="Hayashi T."/>
            <person name="Toyoda A."/>
            <person name="Oliveira C."/>
            <person name="Osipova E."/>
            <person name="Leigh N.D."/>
            <person name="Simon A."/>
            <person name="Yun M.H."/>
        </authorList>
    </citation>
    <scope>NUCLEOTIDE SEQUENCE</scope>
    <source>
        <strain evidence="1">20211129_DDA</strain>
        <tissue evidence="1">Liver</tissue>
    </source>
</reference>
<dbReference type="Proteomes" id="UP001066276">
    <property type="component" value="Chromosome 5"/>
</dbReference>
<accession>A0AAV7RFB6</accession>
<name>A0AAV7RFB6_PLEWA</name>
<evidence type="ECO:0000313" key="1">
    <source>
        <dbReference type="EMBL" id="KAJ1149538.1"/>
    </source>
</evidence>